<dbReference type="GO" id="GO:0071555">
    <property type="term" value="P:cell wall organization"/>
    <property type="evidence" value="ECO:0007669"/>
    <property type="project" value="UniProtKB-UniRule"/>
</dbReference>
<feature type="active site" description="Proton donor/acceptor" evidence="7">
    <location>
        <position position="436"/>
    </location>
</feature>
<evidence type="ECO:0000256" key="3">
    <source>
        <dbReference type="ARBA" id="ARBA00022679"/>
    </source>
</evidence>
<feature type="active site" description="Nucleophile" evidence="7">
    <location>
        <position position="455"/>
    </location>
</feature>
<dbReference type="PROSITE" id="PS52029">
    <property type="entry name" value="LD_TPASE"/>
    <property type="match status" value="1"/>
</dbReference>
<feature type="domain" description="L,D-TPase catalytic" evidence="9">
    <location>
        <begin position="304"/>
        <end position="483"/>
    </location>
</feature>
<sequence length="540" mass="62695">MKLHSMKNKLTLLISLLFLAHLFTKCSSGAEFNQNELNSDKKIDQIITTVDENTIDSLNIDKFSKDWAIKLYSSINNRSIWIKDGQITDSIAAFFEYLNSDIALNLPISYLSTMPFAPTDQLVRKEITSILRCAEFLSLKDTTLINYSENTLNNLSRVSQKRFLDFLEKKEDSDSWISHLIKYKEKNQRLIQMHFALNQFTSTYGIENNINKKLYLKIPEDSLAFVFIAQQLHNRNFITDTLMDTISLKENLRSFQLLNGLNTDAKLGKNTMEALSETNYSRYLKGIISLDKMRNFPDSLIGGKLIVINIPSYLLHLYVNNEVINTSKVIIGTQRNQTPLFTSSMKYIVVSPYWNVPYSIASREILPHLKKDVSYLKRNRYSIMDRDKNLLVPDSIDWLKYSSRNFPFFVRQEPGPSNSLGLVKLLFPNENSIYIHDTPSKHLFARDERTFSHGCVRTESPFKLVHDILSSENHKYIDSVDVLKERAKETYLILSDKFPVTIVYHTTGINDSTHQVQFFKDVYRKETDLYKLFREPIVEL</sequence>
<dbReference type="GO" id="GO:0004180">
    <property type="term" value="F:carboxypeptidase activity"/>
    <property type="evidence" value="ECO:0007669"/>
    <property type="project" value="UniProtKB-ARBA"/>
</dbReference>
<keyword evidence="8" id="KW-0732">Signal</keyword>
<keyword evidence="3" id="KW-0808">Transferase</keyword>
<name>A0A4Q4KJF2_9FLAO</name>
<dbReference type="SUPFAM" id="SSF141523">
    <property type="entry name" value="L,D-transpeptidase catalytic domain-like"/>
    <property type="match status" value="1"/>
</dbReference>
<dbReference type="InterPro" id="IPR052905">
    <property type="entry name" value="LD-transpeptidase_YkuD-like"/>
</dbReference>
<evidence type="ECO:0000256" key="7">
    <source>
        <dbReference type="PROSITE-ProRule" id="PRU01373"/>
    </source>
</evidence>
<evidence type="ECO:0000256" key="2">
    <source>
        <dbReference type="ARBA" id="ARBA00005992"/>
    </source>
</evidence>
<dbReference type="EMBL" id="SETE01000004">
    <property type="protein sequence ID" value="RYM33315.1"/>
    <property type="molecule type" value="Genomic_DNA"/>
</dbReference>
<feature type="signal peptide" evidence="8">
    <location>
        <begin position="1"/>
        <end position="30"/>
    </location>
</feature>
<dbReference type="OrthoDB" id="9778545at2"/>
<comment type="similarity">
    <text evidence="2">Belongs to the YkuD family.</text>
</comment>
<dbReference type="GO" id="GO:0016740">
    <property type="term" value="F:transferase activity"/>
    <property type="evidence" value="ECO:0007669"/>
    <property type="project" value="UniProtKB-KW"/>
</dbReference>
<evidence type="ECO:0000313" key="11">
    <source>
        <dbReference type="Proteomes" id="UP000293952"/>
    </source>
</evidence>
<evidence type="ECO:0000259" key="9">
    <source>
        <dbReference type="PROSITE" id="PS52029"/>
    </source>
</evidence>
<reference evidence="10 11" key="1">
    <citation type="submission" date="2019-02" db="EMBL/GenBank/DDBJ databases">
        <title>Genome sequence of the sea-ice species Brumimicrobium glaciale.</title>
        <authorList>
            <person name="Bowman J.P."/>
        </authorList>
    </citation>
    <scope>NUCLEOTIDE SEQUENCE [LARGE SCALE GENOMIC DNA]</scope>
    <source>
        <strain evidence="10 11">IC156</strain>
    </source>
</reference>
<keyword evidence="5 7" id="KW-0573">Peptidoglycan synthesis</keyword>
<dbReference type="PANTHER" id="PTHR41533">
    <property type="entry name" value="L,D-TRANSPEPTIDASE HI_1667-RELATED"/>
    <property type="match status" value="1"/>
</dbReference>
<dbReference type="AlphaFoldDB" id="A0A4Q4KJF2"/>
<dbReference type="Gene3D" id="2.40.440.10">
    <property type="entry name" value="L,D-transpeptidase catalytic domain-like"/>
    <property type="match status" value="1"/>
</dbReference>
<dbReference type="UniPathway" id="UPA00219"/>
<dbReference type="InterPro" id="IPR005490">
    <property type="entry name" value="LD_TPept_cat_dom"/>
</dbReference>
<accession>A0A4Q4KJF2</accession>
<comment type="pathway">
    <text evidence="1 7">Cell wall biogenesis; peptidoglycan biosynthesis.</text>
</comment>
<dbReference type="GO" id="GO:0009252">
    <property type="term" value="P:peptidoglycan biosynthetic process"/>
    <property type="evidence" value="ECO:0007669"/>
    <property type="project" value="UniProtKB-UniPathway"/>
</dbReference>
<evidence type="ECO:0000256" key="8">
    <source>
        <dbReference type="SAM" id="SignalP"/>
    </source>
</evidence>
<dbReference type="Pfam" id="PF03734">
    <property type="entry name" value="YkuD"/>
    <property type="match status" value="1"/>
</dbReference>
<dbReference type="CDD" id="cd16913">
    <property type="entry name" value="YkuD_like"/>
    <property type="match status" value="1"/>
</dbReference>
<protein>
    <recommendedName>
        <fullName evidence="9">L,D-TPase catalytic domain-containing protein</fullName>
    </recommendedName>
</protein>
<gene>
    <name evidence="10" type="ORF">ERX46_10245</name>
</gene>
<keyword evidence="11" id="KW-1185">Reference proteome</keyword>
<keyword evidence="4 7" id="KW-0133">Cell shape</keyword>
<feature type="chain" id="PRO_5020276138" description="L,D-TPase catalytic domain-containing protein" evidence="8">
    <location>
        <begin position="31"/>
        <end position="540"/>
    </location>
</feature>
<organism evidence="10 11">
    <name type="scientific">Brumimicrobium glaciale</name>
    <dbReference type="NCBI Taxonomy" id="200475"/>
    <lineage>
        <taxon>Bacteria</taxon>
        <taxon>Pseudomonadati</taxon>
        <taxon>Bacteroidota</taxon>
        <taxon>Flavobacteriia</taxon>
        <taxon>Flavobacteriales</taxon>
        <taxon>Crocinitomicaceae</taxon>
        <taxon>Brumimicrobium</taxon>
    </lineage>
</organism>
<dbReference type="InterPro" id="IPR038063">
    <property type="entry name" value="Transpep_catalytic_dom"/>
</dbReference>
<evidence type="ECO:0000256" key="4">
    <source>
        <dbReference type="ARBA" id="ARBA00022960"/>
    </source>
</evidence>
<evidence type="ECO:0000256" key="5">
    <source>
        <dbReference type="ARBA" id="ARBA00022984"/>
    </source>
</evidence>
<keyword evidence="6 7" id="KW-0961">Cell wall biogenesis/degradation</keyword>
<dbReference type="GO" id="GO:0008360">
    <property type="term" value="P:regulation of cell shape"/>
    <property type="evidence" value="ECO:0007669"/>
    <property type="project" value="UniProtKB-UniRule"/>
</dbReference>
<evidence type="ECO:0000256" key="6">
    <source>
        <dbReference type="ARBA" id="ARBA00023316"/>
    </source>
</evidence>
<evidence type="ECO:0000313" key="10">
    <source>
        <dbReference type="EMBL" id="RYM33315.1"/>
    </source>
</evidence>
<evidence type="ECO:0000256" key="1">
    <source>
        <dbReference type="ARBA" id="ARBA00004752"/>
    </source>
</evidence>
<dbReference type="Proteomes" id="UP000293952">
    <property type="component" value="Unassembled WGS sequence"/>
</dbReference>
<proteinExistence type="inferred from homology"/>
<comment type="caution">
    <text evidence="10">The sequence shown here is derived from an EMBL/GenBank/DDBJ whole genome shotgun (WGS) entry which is preliminary data.</text>
</comment>
<dbReference type="PANTHER" id="PTHR41533:SF2">
    <property type="entry name" value="BLR7131 PROTEIN"/>
    <property type="match status" value="1"/>
</dbReference>